<evidence type="ECO:0000256" key="13">
    <source>
        <dbReference type="PROSITE-ProRule" id="PRU00409"/>
    </source>
</evidence>
<dbReference type="Gene3D" id="3.30.470.20">
    <property type="entry name" value="ATP-grasp fold, B domain"/>
    <property type="match status" value="1"/>
</dbReference>
<evidence type="ECO:0000259" key="14">
    <source>
        <dbReference type="PROSITE" id="PS50968"/>
    </source>
</evidence>
<dbReference type="Pfam" id="PF02785">
    <property type="entry name" value="Biotin_carb_C"/>
    <property type="match status" value="1"/>
</dbReference>
<keyword evidence="10" id="KW-0092">Biotin</keyword>
<dbReference type="FunFam" id="2.40.50.100:FF:000003">
    <property type="entry name" value="Acetyl-CoA carboxylase biotin carboxyl carrier protein"/>
    <property type="match status" value="1"/>
</dbReference>
<dbReference type="PROSITE" id="PS50979">
    <property type="entry name" value="BC"/>
    <property type="match status" value="1"/>
</dbReference>
<dbReference type="Pfam" id="PF00289">
    <property type="entry name" value="Biotin_carb_N"/>
    <property type="match status" value="1"/>
</dbReference>
<keyword evidence="6 17" id="KW-0436">Ligase</keyword>
<dbReference type="InterPro" id="IPR005482">
    <property type="entry name" value="Biotin_COase_C"/>
</dbReference>
<evidence type="ECO:0000256" key="8">
    <source>
        <dbReference type="ARBA" id="ARBA00022840"/>
    </source>
</evidence>
<dbReference type="Proteomes" id="UP000029640">
    <property type="component" value="Unassembled WGS sequence"/>
</dbReference>
<protein>
    <recommendedName>
        <fullName evidence="5">Biotin carboxylase</fullName>
    </recommendedName>
    <alternativeName>
        <fullName evidence="11">Acetyl-coenzyme A carboxylase biotin carboxylase subunit A</fullName>
    </alternativeName>
</protein>
<dbReference type="PANTHER" id="PTHR18866">
    <property type="entry name" value="CARBOXYLASE:PYRUVATE/ACETYL-COA/PROPIONYL-COA CARBOXYLASE"/>
    <property type="match status" value="1"/>
</dbReference>
<dbReference type="SUPFAM" id="SSF52440">
    <property type="entry name" value="PreATP-grasp domain"/>
    <property type="match status" value="1"/>
</dbReference>
<accession>A0A095VP27</accession>
<dbReference type="AlphaFoldDB" id="A0A095VP27"/>
<evidence type="ECO:0000256" key="5">
    <source>
        <dbReference type="ARBA" id="ARBA00017242"/>
    </source>
</evidence>
<comment type="pathway">
    <text evidence="3">Lipid metabolism; malonyl-CoA biosynthesis; malonyl-CoA from acetyl-CoA: step 1/1.</text>
</comment>
<dbReference type="PROSITE" id="PS00188">
    <property type="entry name" value="BIOTIN"/>
    <property type="match status" value="1"/>
</dbReference>
<dbReference type="STRING" id="1265313.HRUBRA_02332"/>
<dbReference type="InterPro" id="IPR011761">
    <property type="entry name" value="ATP-grasp"/>
</dbReference>
<dbReference type="EMBL" id="AUVB01000070">
    <property type="protein sequence ID" value="KGE03100.1"/>
    <property type="molecule type" value="Genomic_DNA"/>
</dbReference>
<dbReference type="eggNOG" id="COG4770">
    <property type="taxonomic scope" value="Bacteria"/>
</dbReference>
<dbReference type="InterPro" id="IPR011053">
    <property type="entry name" value="Single_hybrid_motif"/>
</dbReference>
<evidence type="ECO:0000256" key="7">
    <source>
        <dbReference type="ARBA" id="ARBA00022741"/>
    </source>
</evidence>
<dbReference type="Gene3D" id="2.40.50.100">
    <property type="match status" value="1"/>
</dbReference>
<comment type="function">
    <text evidence="2">This protein is a component of the acetyl coenzyme A carboxylase complex; first, biotin carboxylase catalyzes the carboxylation of the carrier protein and then the transcarboxylase transfers the carboxyl group to form malonyl-CoA.</text>
</comment>
<organism evidence="17 18">
    <name type="scientific">Pseudohaliea rubra DSM 19751</name>
    <dbReference type="NCBI Taxonomy" id="1265313"/>
    <lineage>
        <taxon>Bacteria</taxon>
        <taxon>Pseudomonadati</taxon>
        <taxon>Pseudomonadota</taxon>
        <taxon>Gammaproteobacteria</taxon>
        <taxon>Cellvibrionales</taxon>
        <taxon>Halieaceae</taxon>
        <taxon>Pseudohaliea</taxon>
    </lineage>
</organism>
<keyword evidence="7 13" id="KW-0547">Nucleotide-binding</keyword>
<name>A0A095VP27_9GAMM</name>
<evidence type="ECO:0000259" key="15">
    <source>
        <dbReference type="PROSITE" id="PS50975"/>
    </source>
</evidence>
<dbReference type="Pfam" id="PF02786">
    <property type="entry name" value="CPSase_L_D2"/>
    <property type="match status" value="1"/>
</dbReference>
<dbReference type="HOGENOM" id="CLU_000395_3_1_6"/>
<dbReference type="InterPro" id="IPR050856">
    <property type="entry name" value="Biotin_carboxylase_complex"/>
</dbReference>
<dbReference type="PROSITE" id="PS00867">
    <property type="entry name" value="CPSASE_2"/>
    <property type="match status" value="1"/>
</dbReference>
<keyword evidence="9" id="KW-0809">Transit peptide</keyword>
<dbReference type="InterPro" id="IPR011054">
    <property type="entry name" value="Rudment_hybrid_motif"/>
</dbReference>
<evidence type="ECO:0000256" key="4">
    <source>
        <dbReference type="ARBA" id="ARBA00011750"/>
    </source>
</evidence>
<feature type="domain" description="Lipoyl-binding" evidence="14">
    <location>
        <begin position="583"/>
        <end position="660"/>
    </location>
</feature>
<dbReference type="PROSITE" id="PS00866">
    <property type="entry name" value="CPSASE_1"/>
    <property type="match status" value="1"/>
</dbReference>
<evidence type="ECO:0000256" key="9">
    <source>
        <dbReference type="ARBA" id="ARBA00022946"/>
    </source>
</evidence>
<evidence type="ECO:0000256" key="6">
    <source>
        <dbReference type="ARBA" id="ARBA00022598"/>
    </source>
</evidence>
<sequence>MSRFDSVLVANRGEIAVRVIRSARAAGYRTIAVYSDADAGAPHVAAADDAVRIGPAPVKASYLDGERILEAARRVGAGAIHPGYGFLSENAGFAAACNEAGLVFIGPSPEAIDLMGNKAAAKRRMLDAGVPCIPGFQEAAADDEALLAAAGAVGYPLMVKAAAGGGGRGMRLVEAPEALAGAITAARSEAENAFGSGELILERALLAARHVEVQVFGDEHGNHIHLGERDCSVQRRHQKVVEEAPCPVMTPALRRTMGEAAVAAARSIAYVGAGTVEFLLDSDGSFYFLEMNTRLQVEHPVTEAVTGLDLVALQLAVAEGGVLPIGQEAVDLRGHAIEVRLYAEDTANGFLPATGTATAWVPPTGAGIRVDHGLAPGQTVTPFYDPMVAKVIASGPDRPTALRRLRRALEGTVLFGLPSNRTFLLQVLRDPVFAAGEATTTFIDERFPGGSGAPVLEDEHLCCAALLQYLEALADSEDLRVSDDATCAGWTGPRIIGSCRRYERDGEHVDVRLRQLAQDSFLATLGERELVLELHEAPAEGCLRLSVDGLQATVPYAFTGPGEVSLQWRGEAAVLTDVLAARAAGQAVTGDGSVTAPMHGNLLRLLVAVGDSVSAGDELAVVEAMKMEHRLQAAVDGTVSAVHASVGEQVSAGAVLIEIATAD</sequence>
<evidence type="ECO:0000259" key="16">
    <source>
        <dbReference type="PROSITE" id="PS50979"/>
    </source>
</evidence>
<proteinExistence type="predicted"/>
<dbReference type="InterPro" id="IPR016185">
    <property type="entry name" value="PreATP-grasp_dom_sf"/>
</dbReference>
<dbReference type="CDD" id="cd06850">
    <property type="entry name" value="biotinyl_domain"/>
    <property type="match status" value="1"/>
</dbReference>
<keyword evidence="18" id="KW-1185">Reference proteome</keyword>
<gene>
    <name evidence="17" type="ORF">HRUBRA_02332</name>
</gene>
<evidence type="ECO:0000256" key="2">
    <source>
        <dbReference type="ARBA" id="ARBA00003761"/>
    </source>
</evidence>
<dbReference type="InterPro" id="IPR005479">
    <property type="entry name" value="CPAse_ATP-bd"/>
</dbReference>
<keyword evidence="8 13" id="KW-0067">ATP-binding</keyword>
<dbReference type="PANTHER" id="PTHR18866:SF33">
    <property type="entry name" value="METHYLCROTONOYL-COA CARBOXYLASE SUBUNIT ALPHA, MITOCHONDRIAL-RELATED"/>
    <property type="match status" value="1"/>
</dbReference>
<evidence type="ECO:0000313" key="18">
    <source>
        <dbReference type="Proteomes" id="UP000029640"/>
    </source>
</evidence>
<evidence type="ECO:0000256" key="11">
    <source>
        <dbReference type="ARBA" id="ARBA00033786"/>
    </source>
</evidence>
<dbReference type="FunFam" id="3.30.470.20:FF:000028">
    <property type="entry name" value="Methylcrotonoyl-CoA carboxylase subunit alpha, mitochondrial"/>
    <property type="match status" value="1"/>
</dbReference>
<dbReference type="GO" id="GO:0046872">
    <property type="term" value="F:metal ion binding"/>
    <property type="evidence" value="ECO:0007669"/>
    <property type="project" value="InterPro"/>
</dbReference>
<dbReference type="PROSITE" id="PS50968">
    <property type="entry name" value="BIOTINYL_LIPOYL"/>
    <property type="match status" value="1"/>
</dbReference>
<comment type="caution">
    <text evidence="17">The sequence shown here is derived from an EMBL/GenBank/DDBJ whole genome shotgun (WGS) entry which is preliminary data.</text>
</comment>
<comment type="cofactor">
    <cofactor evidence="1">
        <name>biotin</name>
        <dbReference type="ChEBI" id="CHEBI:57586"/>
    </cofactor>
</comment>
<feature type="domain" description="ATP-grasp" evidence="15">
    <location>
        <begin position="122"/>
        <end position="319"/>
    </location>
</feature>
<dbReference type="SUPFAM" id="SSF51246">
    <property type="entry name" value="Rudiment single hybrid motif"/>
    <property type="match status" value="1"/>
</dbReference>
<evidence type="ECO:0000256" key="12">
    <source>
        <dbReference type="ARBA" id="ARBA00048600"/>
    </source>
</evidence>
<dbReference type="FunFam" id="3.40.50.20:FF:000010">
    <property type="entry name" value="Propionyl-CoA carboxylase subunit alpha"/>
    <property type="match status" value="1"/>
</dbReference>
<evidence type="ECO:0000256" key="3">
    <source>
        <dbReference type="ARBA" id="ARBA00004956"/>
    </source>
</evidence>
<dbReference type="GO" id="GO:0004075">
    <property type="term" value="F:biotin carboxylase activity"/>
    <property type="evidence" value="ECO:0007669"/>
    <property type="project" value="UniProtKB-EC"/>
</dbReference>
<dbReference type="SUPFAM" id="SSF56059">
    <property type="entry name" value="Glutathione synthetase ATP-binding domain-like"/>
    <property type="match status" value="1"/>
</dbReference>
<dbReference type="RefSeq" id="WP_035514683.1">
    <property type="nucleotide sequence ID" value="NZ_KN234750.1"/>
</dbReference>
<dbReference type="GO" id="GO:0005524">
    <property type="term" value="F:ATP binding"/>
    <property type="evidence" value="ECO:0007669"/>
    <property type="project" value="UniProtKB-UniRule"/>
</dbReference>
<dbReference type="PROSITE" id="PS50975">
    <property type="entry name" value="ATP_GRASP"/>
    <property type="match status" value="1"/>
</dbReference>
<dbReference type="Pfam" id="PF00364">
    <property type="entry name" value="Biotin_lipoyl"/>
    <property type="match status" value="1"/>
</dbReference>
<dbReference type="InterPro" id="IPR000089">
    <property type="entry name" value="Biotin_lipoyl"/>
</dbReference>
<dbReference type="OrthoDB" id="9763189at2"/>
<comment type="catalytic activity">
    <reaction evidence="12">
        <text>N(6)-biotinyl-L-lysyl-[protein] + hydrogencarbonate + ATP = N(6)-carboxybiotinyl-L-lysyl-[protein] + ADP + phosphate + H(+)</text>
        <dbReference type="Rhea" id="RHEA:13501"/>
        <dbReference type="Rhea" id="RHEA-COMP:10505"/>
        <dbReference type="Rhea" id="RHEA-COMP:10506"/>
        <dbReference type="ChEBI" id="CHEBI:15378"/>
        <dbReference type="ChEBI" id="CHEBI:17544"/>
        <dbReference type="ChEBI" id="CHEBI:30616"/>
        <dbReference type="ChEBI" id="CHEBI:43474"/>
        <dbReference type="ChEBI" id="CHEBI:83144"/>
        <dbReference type="ChEBI" id="CHEBI:83145"/>
        <dbReference type="ChEBI" id="CHEBI:456216"/>
        <dbReference type="EC" id="6.3.4.14"/>
    </reaction>
</comment>
<dbReference type="SMART" id="SM00878">
    <property type="entry name" value="Biotin_carb_C"/>
    <property type="match status" value="1"/>
</dbReference>
<evidence type="ECO:0000256" key="1">
    <source>
        <dbReference type="ARBA" id="ARBA00001953"/>
    </source>
</evidence>
<comment type="subunit">
    <text evidence="4">Acetyl-CoA carboxylase is a heterohexamer of biotin carboxyl carrier protein, biotin carboxylase and the two subunits of carboxyl transferase in a 2:2 complex.</text>
</comment>
<dbReference type="InterPro" id="IPR005481">
    <property type="entry name" value="BC-like_N"/>
</dbReference>
<feature type="domain" description="Biotin carboxylation" evidence="16">
    <location>
        <begin position="3"/>
        <end position="448"/>
    </location>
</feature>
<reference evidence="17 18" key="1">
    <citation type="journal article" date="2014" name="Genome Announc.">
        <title>Genome Sequence of Gammaproteobacterial Pseudohaliea rubra Type Strain DSM 19751, Isolated from Coastal Seawater of the Mediterranean Sea.</title>
        <authorList>
            <person name="Spring S."/>
            <person name="Fiebig A."/>
            <person name="Riedel T."/>
            <person name="Goker M."/>
            <person name="Klenk H.P."/>
        </authorList>
    </citation>
    <scope>NUCLEOTIDE SEQUENCE [LARGE SCALE GENOMIC DNA]</scope>
    <source>
        <strain evidence="17 18">DSM 19751</strain>
    </source>
</reference>
<dbReference type="PATRIC" id="fig|1265313.6.peg.2303"/>
<dbReference type="InterPro" id="IPR011764">
    <property type="entry name" value="Biotin_carboxylation_dom"/>
</dbReference>
<dbReference type="SUPFAM" id="SSF51230">
    <property type="entry name" value="Single hybrid motif"/>
    <property type="match status" value="1"/>
</dbReference>
<evidence type="ECO:0000313" key="17">
    <source>
        <dbReference type="EMBL" id="KGE03100.1"/>
    </source>
</evidence>
<dbReference type="InterPro" id="IPR001882">
    <property type="entry name" value="Biotin_BS"/>
</dbReference>
<dbReference type="FunFam" id="3.30.1490.20:FF:000003">
    <property type="entry name" value="acetyl-CoA carboxylase isoform X1"/>
    <property type="match status" value="1"/>
</dbReference>
<evidence type="ECO:0000256" key="10">
    <source>
        <dbReference type="ARBA" id="ARBA00023267"/>
    </source>
</evidence>